<keyword evidence="1" id="KW-0472">Membrane</keyword>
<proteinExistence type="predicted"/>
<evidence type="ECO:0000256" key="1">
    <source>
        <dbReference type="SAM" id="Phobius"/>
    </source>
</evidence>
<keyword evidence="3" id="KW-1185">Reference proteome</keyword>
<organism evidence="2 3">
    <name type="scientific">Ameca splendens</name>
    <dbReference type="NCBI Taxonomy" id="208324"/>
    <lineage>
        <taxon>Eukaryota</taxon>
        <taxon>Metazoa</taxon>
        <taxon>Chordata</taxon>
        <taxon>Craniata</taxon>
        <taxon>Vertebrata</taxon>
        <taxon>Euteleostomi</taxon>
        <taxon>Actinopterygii</taxon>
        <taxon>Neopterygii</taxon>
        <taxon>Teleostei</taxon>
        <taxon>Neoteleostei</taxon>
        <taxon>Acanthomorphata</taxon>
        <taxon>Ovalentaria</taxon>
        <taxon>Atherinomorphae</taxon>
        <taxon>Cyprinodontiformes</taxon>
        <taxon>Goodeidae</taxon>
        <taxon>Ameca</taxon>
    </lineage>
</organism>
<accession>A0ABV0Y7G1</accession>
<feature type="transmembrane region" description="Helical" evidence="1">
    <location>
        <begin position="27"/>
        <end position="50"/>
    </location>
</feature>
<name>A0ABV0Y7G1_9TELE</name>
<dbReference type="Proteomes" id="UP001469553">
    <property type="component" value="Unassembled WGS sequence"/>
</dbReference>
<evidence type="ECO:0000313" key="3">
    <source>
        <dbReference type="Proteomes" id="UP001469553"/>
    </source>
</evidence>
<comment type="caution">
    <text evidence="2">The sequence shown here is derived from an EMBL/GenBank/DDBJ whole genome shotgun (WGS) entry which is preliminary data.</text>
</comment>
<dbReference type="EMBL" id="JAHRIP010024099">
    <property type="protein sequence ID" value="MEQ2289657.1"/>
    <property type="molecule type" value="Genomic_DNA"/>
</dbReference>
<reference evidence="2 3" key="1">
    <citation type="submission" date="2021-06" db="EMBL/GenBank/DDBJ databases">
        <authorList>
            <person name="Palmer J.M."/>
        </authorList>
    </citation>
    <scope>NUCLEOTIDE SEQUENCE [LARGE SCALE GENOMIC DNA]</scope>
    <source>
        <strain evidence="2 3">AS_MEX2019</strain>
        <tissue evidence="2">Muscle</tissue>
    </source>
</reference>
<keyword evidence="1" id="KW-1133">Transmembrane helix</keyword>
<evidence type="ECO:0000313" key="2">
    <source>
        <dbReference type="EMBL" id="MEQ2289657.1"/>
    </source>
</evidence>
<gene>
    <name evidence="2" type="ORF">AMECASPLE_035485</name>
</gene>
<protein>
    <submittedName>
        <fullName evidence="2">Uncharacterized protein</fullName>
    </submittedName>
</protein>
<sequence length="124" mass="13614">MHTALLLSCWSNRLVFQLSKLDTALTLSGLSLAMNIPWVFTVVLSVLVLLSNMPLLPPGLSVKCDMLAALSPTSQSYQTAEEAEQLGLYAYVFFGSGKFDLLTLMHLLLPINLSCLVRCCKHVI</sequence>
<keyword evidence="1" id="KW-0812">Transmembrane</keyword>